<dbReference type="OrthoDB" id="280806at2"/>
<reference evidence="1 2" key="1">
    <citation type="submission" date="2006-02" db="EMBL/GenBank/DDBJ databases">
        <authorList>
            <person name="Amann R."/>
            <person name="Ferriera S."/>
            <person name="Johnson J."/>
            <person name="Kravitz S."/>
            <person name="Halpern A."/>
            <person name="Remington K."/>
            <person name="Beeson K."/>
            <person name="Tran B."/>
            <person name="Rogers Y.-H."/>
            <person name="Friedman R."/>
            <person name="Venter J.C."/>
        </authorList>
    </citation>
    <scope>NUCLEOTIDE SEQUENCE [LARGE SCALE GENOMIC DNA]</scope>
    <source>
        <strain evidence="1 2">DSM 3645</strain>
    </source>
</reference>
<comment type="caution">
    <text evidence="1">The sequence shown here is derived from an EMBL/GenBank/DDBJ whole genome shotgun (WGS) entry which is preliminary data.</text>
</comment>
<dbReference type="Proteomes" id="UP000004358">
    <property type="component" value="Unassembled WGS sequence"/>
</dbReference>
<dbReference type="RefSeq" id="WP_002651267.1">
    <property type="nucleotide sequence ID" value="NZ_CH672376.1"/>
</dbReference>
<dbReference type="EMBL" id="AANZ01000003">
    <property type="protein sequence ID" value="EAQ81839.1"/>
    <property type="molecule type" value="Genomic_DNA"/>
</dbReference>
<organism evidence="1 2">
    <name type="scientific">Blastopirellula marina DSM 3645</name>
    <dbReference type="NCBI Taxonomy" id="314230"/>
    <lineage>
        <taxon>Bacteria</taxon>
        <taxon>Pseudomonadati</taxon>
        <taxon>Planctomycetota</taxon>
        <taxon>Planctomycetia</taxon>
        <taxon>Pirellulales</taxon>
        <taxon>Pirellulaceae</taxon>
        <taxon>Blastopirellula</taxon>
    </lineage>
</organism>
<dbReference type="AlphaFoldDB" id="A3ZNE4"/>
<evidence type="ECO:0000313" key="2">
    <source>
        <dbReference type="Proteomes" id="UP000004358"/>
    </source>
</evidence>
<evidence type="ECO:0000313" key="1">
    <source>
        <dbReference type="EMBL" id="EAQ81839.1"/>
    </source>
</evidence>
<proteinExistence type="predicted"/>
<sequence length="87" mass="9454">MNPATEIYDDAILANLDGAISRPATEGILALGFSSQQQQRMRELAAKARSGELTLQERDEADSFERISSLLGILQSRAHIALKQPAS</sequence>
<accession>A3ZNE4</accession>
<name>A3ZNE4_9BACT</name>
<protein>
    <submittedName>
        <fullName evidence="1">Uncharacterized protein</fullName>
    </submittedName>
</protein>
<gene>
    <name evidence="1" type="ORF">DSM3645_16845</name>
</gene>
<dbReference type="HOGENOM" id="CLU_2477140_0_0_0"/>